<sequence>MSKYSPSEAQRHPGTLDDFDKYTRQVLETYLAALESEDPDELKKLAHSLNVWFAYILGKDRPEGLKTKELREKLLVWIDTILAR</sequence>
<dbReference type="AlphaFoldDB" id="A0A1G2DE12"/>
<dbReference type="Proteomes" id="UP000178534">
    <property type="component" value="Unassembled WGS sequence"/>
</dbReference>
<protein>
    <submittedName>
        <fullName evidence="1">Uncharacterized protein</fullName>
    </submittedName>
</protein>
<dbReference type="EMBL" id="MHLP01000032">
    <property type="protein sequence ID" value="OGZ11826.1"/>
    <property type="molecule type" value="Genomic_DNA"/>
</dbReference>
<name>A0A1G2DE12_9BACT</name>
<comment type="caution">
    <text evidence="1">The sequence shown here is derived from an EMBL/GenBank/DDBJ whole genome shotgun (WGS) entry which is preliminary data.</text>
</comment>
<reference evidence="1 2" key="1">
    <citation type="journal article" date="2016" name="Nat. Commun.">
        <title>Thousands of microbial genomes shed light on interconnected biogeochemical processes in an aquifer system.</title>
        <authorList>
            <person name="Anantharaman K."/>
            <person name="Brown C.T."/>
            <person name="Hug L.A."/>
            <person name="Sharon I."/>
            <person name="Castelle C.J."/>
            <person name="Probst A.J."/>
            <person name="Thomas B.C."/>
            <person name="Singh A."/>
            <person name="Wilkins M.J."/>
            <person name="Karaoz U."/>
            <person name="Brodie E.L."/>
            <person name="Williams K.H."/>
            <person name="Hubbard S.S."/>
            <person name="Banfield J.F."/>
        </authorList>
    </citation>
    <scope>NUCLEOTIDE SEQUENCE [LARGE SCALE GENOMIC DNA]</scope>
</reference>
<accession>A0A1G2DE12</accession>
<evidence type="ECO:0000313" key="2">
    <source>
        <dbReference type="Proteomes" id="UP000178534"/>
    </source>
</evidence>
<gene>
    <name evidence="1" type="ORF">A2942_02645</name>
</gene>
<evidence type="ECO:0000313" key="1">
    <source>
        <dbReference type="EMBL" id="OGZ11826.1"/>
    </source>
</evidence>
<dbReference type="STRING" id="1798665.A2942_02645"/>
<organism evidence="1 2">
    <name type="scientific">Candidatus Lloydbacteria bacterium RIFCSPLOWO2_01_FULL_50_20</name>
    <dbReference type="NCBI Taxonomy" id="1798665"/>
    <lineage>
        <taxon>Bacteria</taxon>
        <taxon>Candidatus Lloydiibacteriota</taxon>
    </lineage>
</organism>
<proteinExistence type="predicted"/>